<dbReference type="GO" id="GO:0046872">
    <property type="term" value="F:metal ion binding"/>
    <property type="evidence" value="ECO:0007669"/>
    <property type="project" value="UniProtKB-KW"/>
</dbReference>
<dbReference type="VEuPathDB" id="VectorBase:ISCI005486"/>
<dbReference type="InParanoid" id="B7PL80"/>
<feature type="domain" description="DDE Tnp4" evidence="3">
    <location>
        <begin position="1"/>
        <end position="156"/>
    </location>
</feature>
<dbReference type="PANTHER" id="PTHR23080:SF141">
    <property type="entry name" value="TRANSPOSASE HELIX-TURN-HELIX DOMAIN-CONTAINING PROTEIN"/>
    <property type="match status" value="1"/>
</dbReference>
<dbReference type="EMBL" id="ABJB010823231">
    <property type="status" value="NOT_ANNOTATED_CDS"/>
    <property type="molecule type" value="Genomic_DNA"/>
</dbReference>
<organism>
    <name type="scientific">Ixodes scapularis</name>
    <name type="common">Black-legged tick</name>
    <name type="synonym">Deer tick</name>
    <dbReference type="NCBI Taxonomy" id="6945"/>
    <lineage>
        <taxon>Eukaryota</taxon>
        <taxon>Metazoa</taxon>
        <taxon>Ecdysozoa</taxon>
        <taxon>Arthropoda</taxon>
        <taxon>Chelicerata</taxon>
        <taxon>Arachnida</taxon>
        <taxon>Acari</taxon>
        <taxon>Parasitiformes</taxon>
        <taxon>Ixodida</taxon>
        <taxon>Ixodoidea</taxon>
        <taxon>Ixodidae</taxon>
        <taxon>Ixodinae</taxon>
        <taxon>Ixodes</taxon>
    </lineage>
</organism>
<dbReference type="OrthoDB" id="6435979at2759"/>
<dbReference type="PaxDb" id="6945-B7PL80"/>
<comment type="cofactor">
    <cofactor evidence="1">
        <name>a divalent metal cation</name>
        <dbReference type="ChEBI" id="CHEBI:60240"/>
    </cofactor>
</comment>
<protein>
    <recommendedName>
        <fullName evidence="3">DDE Tnp4 domain-containing protein</fullName>
    </recommendedName>
</protein>
<evidence type="ECO:0000313" key="6">
    <source>
        <dbReference type="Proteomes" id="UP000001555"/>
    </source>
</evidence>
<dbReference type="InterPro" id="IPR027806">
    <property type="entry name" value="HARBI1_dom"/>
</dbReference>
<dbReference type="AlphaFoldDB" id="B7PL80"/>
<accession>B7PL80</accession>
<proteinExistence type="predicted"/>
<evidence type="ECO:0000256" key="1">
    <source>
        <dbReference type="ARBA" id="ARBA00001968"/>
    </source>
</evidence>
<dbReference type="EnsemblMetazoa" id="ISCW005486-RA">
    <property type="protein sequence ID" value="ISCW005486-PA"/>
    <property type="gene ID" value="ISCW005486"/>
</dbReference>
<evidence type="ECO:0000313" key="5">
    <source>
        <dbReference type="EnsemblMetazoa" id="ISCW005486-PA"/>
    </source>
</evidence>
<dbReference type="VEuPathDB" id="VectorBase:ISCW005486"/>
<feature type="non-terminal residue" evidence="4">
    <location>
        <position position="1"/>
    </location>
</feature>
<sequence>RPLSYKTRSHTFSLYKHPNTLKFLIGICPSRGIPYISQCWGGGGGWRVSHLELTKRSGFLDLVQEGDLIMADRGFHMEELLALRGASLFIPASTRGKPQLSRKYAEISRRVSQVRIQVERTIGQLKTFRILKSILTGEQNLANIDKILIIAAALVNMIGKIFIPLDYF</sequence>
<evidence type="ECO:0000313" key="4">
    <source>
        <dbReference type="EMBL" id="EEC07352.1"/>
    </source>
</evidence>
<evidence type="ECO:0000259" key="3">
    <source>
        <dbReference type="Pfam" id="PF13359"/>
    </source>
</evidence>
<gene>
    <name evidence="4" type="ORF">IscW_ISCW005486</name>
</gene>
<reference evidence="4 6" key="1">
    <citation type="submission" date="2008-03" db="EMBL/GenBank/DDBJ databases">
        <title>Annotation of Ixodes scapularis.</title>
        <authorList>
            <consortium name="Ixodes scapularis Genome Project Consortium"/>
            <person name="Caler E."/>
            <person name="Hannick L.I."/>
            <person name="Bidwell S."/>
            <person name="Joardar V."/>
            <person name="Thiagarajan M."/>
            <person name="Amedeo P."/>
            <person name="Galinsky K.J."/>
            <person name="Schobel S."/>
            <person name="Inman J."/>
            <person name="Hostetler J."/>
            <person name="Miller J."/>
            <person name="Hammond M."/>
            <person name="Megy K."/>
            <person name="Lawson D."/>
            <person name="Kodira C."/>
            <person name="Sutton G."/>
            <person name="Meyer J."/>
            <person name="Hill C.A."/>
            <person name="Birren B."/>
            <person name="Nene V."/>
            <person name="Collins F."/>
            <person name="Alarcon-Chaidez F."/>
            <person name="Wikel S."/>
            <person name="Strausberg R."/>
        </authorList>
    </citation>
    <scope>NUCLEOTIDE SEQUENCE [LARGE SCALE GENOMIC DNA]</scope>
    <source>
        <strain evidence="6">Wikel</strain>
        <strain evidence="4">Wikel colony</strain>
    </source>
</reference>
<dbReference type="Pfam" id="PF13359">
    <property type="entry name" value="DDE_Tnp_4"/>
    <property type="match status" value="1"/>
</dbReference>
<dbReference type="EMBL" id="DS738732">
    <property type="protein sequence ID" value="EEC07352.1"/>
    <property type="molecule type" value="Genomic_DNA"/>
</dbReference>
<dbReference type="VEuPathDB" id="VectorBase:ISCP_002558"/>
<dbReference type="PANTHER" id="PTHR23080">
    <property type="entry name" value="THAP DOMAIN PROTEIN"/>
    <property type="match status" value="1"/>
</dbReference>
<evidence type="ECO:0000256" key="2">
    <source>
        <dbReference type="ARBA" id="ARBA00022723"/>
    </source>
</evidence>
<dbReference type="Proteomes" id="UP000001555">
    <property type="component" value="Unassembled WGS sequence"/>
</dbReference>
<name>B7PL80_IXOSC</name>
<reference evidence="5" key="2">
    <citation type="submission" date="2020-05" db="UniProtKB">
        <authorList>
            <consortium name="EnsemblMetazoa"/>
        </authorList>
    </citation>
    <scope>IDENTIFICATION</scope>
    <source>
        <strain evidence="5">wikel</strain>
    </source>
</reference>
<dbReference type="HOGENOM" id="CLU_025643_3_1_1"/>
<keyword evidence="6" id="KW-1185">Reference proteome</keyword>
<dbReference type="STRING" id="6945.B7PL80"/>
<keyword evidence="2" id="KW-0479">Metal-binding</keyword>